<dbReference type="InterPro" id="IPR020904">
    <property type="entry name" value="Sc_DH/Rdtase_CS"/>
</dbReference>
<dbReference type="Pfam" id="PF00106">
    <property type="entry name" value="adh_short"/>
    <property type="match status" value="1"/>
</dbReference>
<evidence type="ECO:0000256" key="1">
    <source>
        <dbReference type="ARBA" id="ARBA00006484"/>
    </source>
</evidence>
<evidence type="ECO:0000256" key="3">
    <source>
        <dbReference type="RuleBase" id="RU000363"/>
    </source>
</evidence>
<dbReference type="InterPro" id="IPR036291">
    <property type="entry name" value="NAD(P)-bd_dom_sf"/>
</dbReference>
<accession>A0ABN2RCI3</accession>
<dbReference type="PROSITE" id="PS00061">
    <property type="entry name" value="ADH_SHORT"/>
    <property type="match status" value="1"/>
</dbReference>
<evidence type="ECO:0000313" key="4">
    <source>
        <dbReference type="EMBL" id="GAA1966997.1"/>
    </source>
</evidence>
<dbReference type="PRINTS" id="PR00080">
    <property type="entry name" value="SDRFAMILY"/>
</dbReference>
<keyword evidence="2" id="KW-0560">Oxidoreductase</keyword>
<reference evidence="4 5" key="1">
    <citation type="journal article" date="2019" name="Int. J. Syst. Evol. Microbiol.">
        <title>The Global Catalogue of Microorganisms (GCM) 10K type strain sequencing project: providing services to taxonomists for standard genome sequencing and annotation.</title>
        <authorList>
            <consortium name="The Broad Institute Genomics Platform"/>
            <consortium name="The Broad Institute Genome Sequencing Center for Infectious Disease"/>
            <person name="Wu L."/>
            <person name="Ma J."/>
        </authorList>
    </citation>
    <scope>NUCLEOTIDE SEQUENCE [LARGE SCALE GENOMIC DNA]</scope>
    <source>
        <strain evidence="4 5">JCM 16013</strain>
    </source>
</reference>
<dbReference type="PANTHER" id="PTHR43391:SF91">
    <property type="entry name" value="OS04G0390700 PROTEIN"/>
    <property type="match status" value="1"/>
</dbReference>
<organism evidence="4 5">
    <name type="scientific">Catenulispora subtropica</name>
    <dbReference type="NCBI Taxonomy" id="450798"/>
    <lineage>
        <taxon>Bacteria</taxon>
        <taxon>Bacillati</taxon>
        <taxon>Actinomycetota</taxon>
        <taxon>Actinomycetes</taxon>
        <taxon>Catenulisporales</taxon>
        <taxon>Catenulisporaceae</taxon>
        <taxon>Catenulispora</taxon>
    </lineage>
</organism>
<dbReference type="Gene3D" id="3.40.50.720">
    <property type="entry name" value="NAD(P)-binding Rossmann-like Domain"/>
    <property type="match status" value="1"/>
</dbReference>
<dbReference type="PANTHER" id="PTHR43391">
    <property type="entry name" value="RETINOL DEHYDROGENASE-RELATED"/>
    <property type="match status" value="1"/>
</dbReference>
<dbReference type="PRINTS" id="PR00081">
    <property type="entry name" value="GDHRDH"/>
</dbReference>
<dbReference type="Proteomes" id="UP001499854">
    <property type="component" value="Unassembled WGS sequence"/>
</dbReference>
<keyword evidence="5" id="KW-1185">Reference proteome</keyword>
<dbReference type="InterPro" id="IPR002347">
    <property type="entry name" value="SDR_fam"/>
</dbReference>
<proteinExistence type="inferred from homology"/>
<gene>
    <name evidence="4" type="ORF">GCM10009838_26200</name>
</gene>
<dbReference type="EMBL" id="BAAAQM010000012">
    <property type="protein sequence ID" value="GAA1966997.1"/>
    <property type="molecule type" value="Genomic_DNA"/>
</dbReference>
<name>A0ABN2RCI3_9ACTN</name>
<evidence type="ECO:0000256" key="2">
    <source>
        <dbReference type="ARBA" id="ARBA00023002"/>
    </source>
</evidence>
<protein>
    <submittedName>
        <fullName evidence="4">SDR family oxidoreductase</fullName>
    </submittedName>
</protein>
<sequence length="238" mass="24584">MSTVSGKAVLVTGANRGIGEAVVRELLARGAARVYAGTRRPLEHADERVVPLPLDVTDPGQIRAAAEAVESLDLLVNNAGLALLGDDLSDGAMLERHFAVNVFGTFGVTQAMLPALIASRGAVVTMLSTSSWANMPLLPGYSVSKAAAFSLTQGLRAHLAGRGVRVHAAIIGVVDTDMTAAFDVPKASPGAVAAAVLDGLERGEDEIFPDPASALIADAWRDGAFKAMEREYAALVAG</sequence>
<evidence type="ECO:0000313" key="5">
    <source>
        <dbReference type="Proteomes" id="UP001499854"/>
    </source>
</evidence>
<dbReference type="SUPFAM" id="SSF51735">
    <property type="entry name" value="NAD(P)-binding Rossmann-fold domains"/>
    <property type="match status" value="1"/>
</dbReference>
<comment type="caution">
    <text evidence="4">The sequence shown here is derived from an EMBL/GenBank/DDBJ whole genome shotgun (WGS) entry which is preliminary data.</text>
</comment>
<comment type="similarity">
    <text evidence="1 3">Belongs to the short-chain dehydrogenases/reductases (SDR) family.</text>
</comment>
<dbReference type="RefSeq" id="WP_344657247.1">
    <property type="nucleotide sequence ID" value="NZ_BAAAQM010000012.1"/>
</dbReference>